<evidence type="ECO:0000256" key="2">
    <source>
        <dbReference type="SAM" id="Phobius"/>
    </source>
</evidence>
<reference evidence="5" key="1">
    <citation type="submission" date="2024-06" db="EMBL/GenBank/DDBJ databases">
        <title>Multi-omics analyses provide insights into the biosynthesis of the anticancer antibiotic pleurotin in Hohenbuehelia grisea.</title>
        <authorList>
            <person name="Weaver J.A."/>
            <person name="Alberti F."/>
        </authorList>
    </citation>
    <scope>NUCLEOTIDE SEQUENCE [LARGE SCALE GENOMIC DNA]</scope>
    <source>
        <strain evidence="5">T-177</strain>
    </source>
</reference>
<organism evidence="4 5">
    <name type="scientific">Hohenbuehelia grisea</name>
    <dbReference type="NCBI Taxonomy" id="104357"/>
    <lineage>
        <taxon>Eukaryota</taxon>
        <taxon>Fungi</taxon>
        <taxon>Dikarya</taxon>
        <taxon>Basidiomycota</taxon>
        <taxon>Agaricomycotina</taxon>
        <taxon>Agaricomycetes</taxon>
        <taxon>Agaricomycetidae</taxon>
        <taxon>Agaricales</taxon>
        <taxon>Pleurotineae</taxon>
        <taxon>Pleurotaceae</taxon>
        <taxon>Hohenbuehelia</taxon>
    </lineage>
</organism>
<feature type="domain" description="Amine oxidase" evidence="3">
    <location>
        <begin position="22"/>
        <end position="326"/>
    </location>
</feature>
<dbReference type="InterPro" id="IPR036188">
    <property type="entry name" value="FAD/NAD-bd_sf"/>
</dbReference>
<name>A0ABR3JX55_9AGAR</name>
<dbReference type="InterPro" id="IPR002937">
    <property type="entry name" value="Amino_oxidase"/>
</dbReference>
<protein>
    <recommendedName>
        <fullName evidence="3">Amine oxidase domain-containing protein</fullName>
    </recommendedName>
</protein>
<feature type="transmembrane region" description="Helical" evidence="2">
    <location>
        <begin position="12"/>
        <end position="31"/>
    </location>
</feature>
<feature type="region of interest" description="Disordered" evidence="1">
    <location>
        <begin position="544"/>
        <end position="577"/>
    </location>
</feature>
<keyword evidence="2" id="KW-1133">Transmembrane helix</keyword>
<evidence type="ECO:0000313" key="4">
    <source>
        <dbReference type="EMBL" id="KAL0960189.1"/>
    </source>
</evidence>
<gene>
    <name evidence="4" type="ORF">HGRIS_011823</name>
</gene>
<evidence type="ECO:0000313" key="5">
    <source>
        <dbReference type="Proteomes" id="UP001556367"/>
    </source>
</evidence>
<dbReference type="Gene3D" id="3.50.50.60">
    <property type="entry name" value="FAD/NAD(P)-binding domain"/>
    <property type="match status" value="2"/>
</dbReference>
<dbReference type="Gene3D" id="1.10.10.1620">
    <property type="match status" value="1"/>
</dbReference>
<dbReference type="Pfam" id="PF01593">
    <property type="entry name" value="Amino_oxidase"/>
    <property type="match status" value="2"/>
</dbReference>
<comment type="caution">
    <text evidence="4">The sequence shown here is derived from an EMBL/GenBank/DDBJ whole genome shotgun (WGS) entry which is preliminary data.</text>
</comment>
<dbReference type="EMBL" id="JASNQZ010000002">
    <property type="protein sequence ID" value="KAL0960189.1"/>
    <property type="molecule type" value="Genomic_DNA"/>
</dbReference>
<proteinExistence type="predicted"/>
<dbReference type="PANTHER" id="PTHR10742">
    <property type="entry name" value="FLAVIN MONOAMINE OXIDASE"/>
    <property type="match status" value="1"/>
</dbReference>
<dbReference type="Proteomes" id="UP001556367">
    <property type="component" value="Unassembled WGS sequence"/>
</dbReference>
<dbReference type="InterPro" id="IPR050281">
    <property type="entry name" value="Flavin_monoamine_oxidase"/>
</dbReference>
<sequence>MIPNVSNPTAEGTTVGIVGGGIAGLYTALLLKAHGIKFHIFEGTGRVGGRVHTHYFSPEQDQYFEAGAMRIPESPVHKITFDLVDYLNQTNGAQLPDHERHIKLIDYILTAKGNQIFVNGITRDRYNATSADSSPEALGWSVPEPYKKLTSTELLMQAISKLLTPLEDALKESLAAFEKEFLKTVAKWDRFSFRSYLLEEYPTTVIDFIETVESQTNQFALSVPELLVQNLDFNTKSWKTIDKGMSRLPQAMLAILGNDNVTFGARVTAIRPIDSTNRVEIVALGANGRIEATFDKVVLAIPPAALKMIAARPLWSPTKKWRFARSTSSRCTRWACVSKHASGSRSRTLPKAARPRQTHLYGGSSSRRMGSENLAILKVFSSSMPGSFFFLLLSRRIFVDHCAVCRMTDAVTWLPLTPVERRSLALHNLGQVYNERIKARYGDKVTVGDLLIETFDAVWSASTATGDAMFLPGQWIDRFDACREPESNNRIFFAGEHVSYHHTWISGAAHSAHYTACQMFPDLNIQPLTGITGISAASGLKLRAGRNDEPTPASPSADTPAYEDISDEEDPSPNADDADAFIDGAFFKFFPNDPLDLHGNWQTDGGRKDSLPASLGGSIVHPLGPEINHLRAVFSTGYNPGPRF</sequence>
<keyword evidence="2" id="KW-0472">Membrane</keyword>
<accession>A0ABR3JX55</accession>
<feature type="compositionally biased region" description="Acidic residues" evidence="1">
    <location>
        <begin position="564"/>
        <end position="577"/>
    </location>
</feature>
<keyword evidence="5" id="KW-1185">Reference proteome</keyword>
<keyword evidence="2" id="KW-0812">Transmembrane</keyword>
<dbReference type="PANTHER" id="PTHR10742:SF342">
    <property type="entry name" value="AMINE OXIDASE"/>
    <property type="match status" value="1"/>
</dbReference>
<evidence type="ECO:0000259" key="3">
    <source>
        <dbReference type="Pfam" id="PF01593"/>
    </source>
</evidence>
<dbReference type="Gene3D" id="1.10.405.10">
    <property type="entry name" value="Guanine Nucleotide Dissociation Inhibitor, domain 1"/>
    <property type="match status" value="1"/>
</dbReference>
<dbReference type="SUPFAM" id="SSF51905">
    <property type="entry name" value="FAD/NAD(P)-binding domain"/>
    <property type="match status" value="1"/>
</dbReference>
<evidence type="ECO:0000256" key="1">
    <source>
        <dbReference type="SAM" id="MobiDB-lite"/>
    </source>
</evidence>
<feature type="region of interest" description="Disordered" evidence="1">
    <location>
        <begin position="346"/>
        <end position="365"/>
    </location>
</feature>
<feature type="domain" description="Amine oxidase" evidence="3">
    <location>
        <begin position="413"/>
        <end position="519"/>
    </location>
</feature>
<feature type="compositionally biased region" description="Low complexity" evidence="1">
    <location>
        <begin position="550"/>
        <end position="560"/>
    </location>
</feature>